<feature type="domain" description="DNA ligase OB-like" evidence="6">
    <location>
        <begin position="232"/>
        <end position="306"/>
    </location>
</feature>
<keyword evidence="2 7" id="KW-0436">Ligase</keyword>
<reference evidence="7" key="1">
    <citation type="submission" date="2020-03" db="EMBL/GenBank/DDBJ databases">
        <title>Complete genome sequence of Aeromonas phage PS.</title>
        <authorList>
            <person name="Tagunde S.N."/>
            <person name="Newase S.K."/>
            <person name="Nagar V."/>
            <person name="Kapadnis B.P."/>
            <person name="Pandit S.V."/>
        </authorList>
    </citation>
    <scope>NUCLEOTIDE SEQUENCE</scope>
</reference>
<evidence type="ECO:0000313" key="7">
    <source>
        <dbReference type="EMBL" id="QIW89944.1"/>
    </source>
</evidence>
<dbReference type="SUPFAM" id="SSF50249">
    <property type="entry name" value="Nucleic acid-binding proteins"/>
    <property type="match status" value="1"/>
</dbReference>
<dbReference type="Gene3D" id="2.40.50.140">
    <property type="entry name" value="Nucleic acid-binding proteins"/>
    <property type="match status" value="1"/>
</dbReference>
<dbReference type="InterPro" id="IPR012340">
    <property type="entry name" value="NA-bd_OB-fold"/>
</dbReference>
<evidence type="ECO:0000313" key="8">
    <source>
        <dbReference type="Proteomes" id="UP000503286"/>
    </source>
</evidence>
<dbReference type="PANTHER" id="PTHR47810">
    <property type="entry name" value="DNA LIGASE"/>
    <property type="match status" value="1"/>
</dbReference>
<dbReference type="Proteomes" id="UP000503286">
    <property type="component" value="Segment"/>
</dbReference>
<organism evidence="7 8">
    <name type="scientific">Aeromonas phage PS</name>
    <dbReference type="NCBI Taxonomy" id="2723762"/>
    <lineage>
        <taxon>Viruses</taxon>
        <taxon>Duplodnaviria</taxon>
        <taxon>Heunggongvirae</taxon>
        <taxon>Uroviricota</taxon>
        <taxon>Caudoviricetes</taxon>
        <taxon>Autographivirales</taxon>
        <taxon>Autoscriptoviridae</taxon>
        <taxon>Savitribaivirus</taxon>
        <taxon>Savitribaivirus PS</taxon>
    </lineage>
</organism>
<dbReference type="GO" id="GO:0006281">
    <property type="term" value="P:DNA repair"/>
    <property type="evidence" value="ECO:0007669"/>
    <property type="project" value="UniProtKB-KW"/>
</dbReference>
<keyword evidence="8" id="KW-1185">Reference proteome</keyword>
<dbReference type="Pfam" id="PF14743">
    <property type="entry name" value="DNA_ligase_OB_2"/>
    <property type="match status" value="1"/>
</dbReference>
<evidence type="ECO:0000256" key="5">
    <source>
        <dbReference type="ARBA" id="ARBA00023204"/>
    </source>
</evidence>
<dbReference type="SUPFAM" id="SSF56091">
    <property type="entry name" value="DNA ligase/mRNA capping enzyme, catalytic domain"/>
    <property type="match status" value="1"/>
</dbReference>
<keyword evidence="5" id="KW-0234">DNA repair</keyword>
<name>A0A6H0X6J7_9CAUD</name>
<comment type="similarity">
    <text evidence="1">Belongs to the ATP-dependent DNA ligase family.</text>
</comment>
<dbReference type="PANTHER" id="PTHR47810:SF1">
    <property type="entry name" value="DNA LIGASE B"/>
    <property type="match status" value="1"/>
</dbReference>
<accession>A0A6H0X6J7</accession>
<proteinExistence type="inferred from homology"/>
<evidence type="ECO:0000256" key="2">
    <source>
        <dbReference type="ARBA" id="ARBA00022598"/>
    </source>
</evidence>
<dbReference type="Gene3D" id="3.30.470.30">
    <property type="entry name" value="DNA ligase/mRNA capping enzyme"/>
    <property type="match status" value="1"/>
</dbReference>
<evidence type="ECO:0000259" key="6">
    <source>
        <dbReference type="Pfam" id="PF14743"/>
    </source>
</evidence>
<protein>
    <submittedName>
        <fullName evidence="7">AtP-dependent DNA ligase</fullName>
    </submittedName>
</protein>
<sequence length="315" mass="35404">MYTLDEILKAINSRQHPVQLVKHYDEISDGARKNMQWPAIAEVKYDGVYALIVMASDKGVQFISRSGKPLYFEQNYLPELLECSAFMQALRDGYCFISELINPELSLEELSGMVNPNRVAGWDNTSMLAADFVVHDAIQVCALLIGADWDAYVQRVHWFPSVVPQQNTPTRKLVSSEFEWHEFCDSVINTGSEGAVLKQLHAHWIAGHKGWHVTKEVRGVHLDLRCVGWTLGKGKRSDQIGALYFEYNGKLFSADLGKGWTDEKRNALTARAQSLNDDVTGAIFHVKGLQISSKGVVRLPKVQEERIDKIVADGE</sequence>
<dbReference type="GO" id="GO:0006260">
    <property type="term" value="P:DNA replication"/>
    <property type="evidence" value="ECO:0007669"/>
    <property type="project" value="UniProtKB-KW"/>
</dbReference>
<dbReference type="InterPro" id="IPR050326">
    <property type="entry name" value="NAD_dep_DNA_ligaseB"/>
</dbReference>
<dbReference type="GO" id="GO:0016874">
    <property type="term" value="F:ligase activity"/>
    <property type="evidence" value="ECO:0007669"/>
    <property type="project" value="UniProtKB-KW"/>
</dbReference>
<dbReference type="EMBL" id="MT259468">
    <property type="protein sequence ID" value="QIW89944.1"/>
    <property type="molecule type" value="Genomic_DNA"/>
</dbReference>
<dbReference type="InterPro" id="IPR029319">
    <property type="entry name" value="DNA_ligase_OB"/>
</dbReference>
<keyword evidence="4" id="KW-0227">DNA damage</keyword>
<keyword evidence="3" id="KW-0235">DNA replication</keyword>
<evidence type="ECO:0000256" key="4">
    <source>
        <dbReference type="ARBA" id="ARBA00022763"/>
    </source>
</evidence>
<evidence type="ECO:0000256" key="1">
    <source>
        <dbReference type="ARBA" id="ARBA00007572"/>
    </source>
</evidence>
<evidence type="ECO:0000256" key="3">
    <source>
        <dbReference type="ARBA" id="ARBA00022705"/>
    </source>
</evidence>